<protein>
    <submittedName>
        <fullName evidence="1">Uncharacterized protein</fullName>
    </submittedName>
</protein>
<accession>A0ABQ9HMB4</accession>
<proteinExistence type="predicted"/>
<gene>
    <name evidence="1" type="ORF">PR048_011522</name>
</gene>
<name>A0ABQ9HMB4_9NEOP</name>
<sequence>MRVKFADTAQSHQLEVVHFFPSRLVRNNVHIKTVPKLVKLLMKAMFVSHFAPEVEESDIVTYINQELIVSELKVSKLKTKYHTYSSFYVAVANSDRIFNTVFWLAGSLISPFYSCLLSE</sequence>
<evidence type="ECO:0000313" key="2">
    <source>
        <dbReference type="Proteomes" id="UP001159363"/>
    </source>
</evidence>
<comment type="caution">
    <text evidence="1">The sequence shown here is derived from an EMBL/GenBank/DDBJ whole genome shotgun (WGS) entry which is preliminary data.</text>
</comment>
<reference evidence="1 2" key="1">
    <citation type="submission" date="2023-02" db="EMBL/GenBank/DDBJ databases">
        <title>LHISI_Scaffold_Assembly.</title>
        <authorList>
            <person name="Stuart O.P."/>
            <person name="Cleave R."/>
            <person name="Magrath M.J.L."/>
            <person name="Mikheyev A.S."/>
        </authorList>
    </citation>
    <scope>NUCLEOTIDE SEQUENCE [LARGE SCALE GENOMIC DNA]</scope>
    <source>
        <strain evidence="1">Daus_M_001</strain>
        <tissue evidence="1">Leg muscle</tissue>
    </source>
</reference>
<organism evidence="1 2">
    <name type="scientific">Dryococelus australis</name>
    <dbReference type="NCBI Taxonomy" id="614101"/>
    <lineage>
        <taxon>Eukaryota</taxon>
        <taxon>Metazoa</taxon>
        <taxon>Ecdysozoa</taxon>
        <taxon>Arthropoda</taxon>
        <taxon>Hexapoda</taxon>
        <taxon>Insecta</taxon>
        <taxon>Pterygota</taxon>
        <taxon>Neoptera</taxon>
        <taxon>Polyneoptera</taxon>
        <taxon>Phasmatodea</taxon>
        <taxon>Verophasmatodea</taxon>
        <taxon>Anareolatae</taxon>
        <taxon>Phasmatidae</taxon>
        <taxon>Eurycanthinae</taxon>
        <taxon>Dryococelus</taxon>
    </lineage>
</organism>
<keyword evidence="2" id="KW-1185">Reference proteome</keyword>
<dbReference type="EMBL" id="JARBHB010000004">
    <property type="protein sequence ID" value="KAJ8885325.1"/>
    <property type="molecule type" value="Genomic_DNA"/>
</dbReference>
<evidence type="ECO:0000313" key="1">
    <source>
        <dbReference type="EMBL" id="KAJ8885325.1"/>
    </source>
</evidence>
<dbReference type="Proteomes" id="UP001159363">
    <property type="component" value="Chromosome X"/>
</dbReference>